<comment type="caution">
    <text evidence="1">The sequence shown here is derived from an EMBL/GenBank/DDBJ whole genome shotgun (WGS) entry which is preliminary data.</text>
</comment>
<proteinExistence type="predicted"/>
<evidence type="ECO:0000313" key="1">
    <source>
        <dbReference type="EMBL" id="KAL3598671.1"/>
    </source>
</evidence>
<sequence length="1918" mass="216301">MDLMNRVFGQFIDRFVIVFIDDILVYSRSREEHEQHLRMVLQTLRDHQLYGKFLKSEFWLESVAFLGHVVSRNGIEVDPQKIEAVKQWLRPTSATEIRSFLGLAGYYRSFLELKERLTTAPILAVPSGSGGYTVYCDASRVGLGCVLMQHGKVIAYASRQLKKHEQNYPTHNLEMAAVIFTLKIWRHYLYGETCEIFTDHKSLKYIFQQRDLNLRQRRWMELLKDYDCTIQYHPGRANVVADALSRKSSGSLAHIQEVRRPLIRELHELVDERVRFDLSEAGAMIAHFQVKSDLFDKIKAAQKKDDSLLRIRNEVEQGKAVGFVIGDDDVLRYRDRLCVPDVDDLRRDLMIEAHQTVYTMHPGSTKMYKDLKKPPGLLQPLLIPEWKWERITMDFVTGLPRSQEGYDSIWVIVDRLTKSAHFLPVKITYGYAKLAELFISEIVRLHGVPISIVSDRGPQFTSRFWVKFQEAMGTKVQLSTAFHPQTDGQSERTIQTLEDMLRTCVMDFGVSWSKFLPLVEFAYNNSYQASIEMAPYEALYGRKCRSPVCWFEVGEKRLIGPELIQITSEKIEVIRKKLQTAQSRQKSYADKRRRDLEFSVGDCVFLKVSPTKGVFRFGKKGKLSPRFIGPYEILERVGVVAYRLALPPNLSAIHPVFHVSMLRKYMSDPSHVLEVHPIDLRDDMVYEVQPEAIIDRQVRKLRSKDITSVKMKWKGHSREEATWELEDKMREEYPHLFYNLDNPDIFYRQDVNRISFGFSLCVLFAFESAQPSEPSSYRQALRLTHWKKAMQDEMDALHANHTWTLVPKTSDMNLVSSKWIFKVKTQSDGTIDRYKARLVARGFTQLPGLDYDEMFSPIVKPGTIRLILNIGLSHGWLIRQLDALYGLKQAPRAWYLKFSNYIQQMGFTRCPYDQSLFYRNQGSDILLLLIYVDDILLTGSSPSQISAFITHLSSVFRMKNLGDVHYFLGLQITRTATSLTITQTRYLLSLLHKFGLAGAKPINTPIASGTSLSATDGTLLPDPLPFRQLVGSLQYLTLTRPDISYVVHHVCQFMQAPREPHLVAVKRIFCYLKGTLDIGLHFVLMPLTALHGFCDVDWAGSKDDRPSTSGFAIYMGANLLSWGAKKQATVSRSTAEAEYRALASTTTELMWFMNLLKSIGYCLPSPTLYCDNISAITMAKNPVFHHRTKHIEIDVHFVRERVASGALLLEHVGTAQLADILTKPLCSDKFVSNRAKLLIRFIEENNAGNAAAALMARLAPKAKVLRDGKWREEEAAELVPGDIVSIKLGDIIPADARLLEGDPLKIDQSALTGESLPVTKNPGDGVYSGSTCKQGDIEAVVIATGVHTFFGKAAHLVENTTPGHFQKVLTAIGNFCICSIAIGMLIEIIVMYGIQGRAYRVGINNLLVLLIGGIPIALPTVLSVTMAIGSHRLSQQGAITKRMTAIEEMAGMDVLCSDKTGTLTLNKLTVDKSMIEAFSKEVDKDMVVLMAARASRLENQDAIDGSCQLNKCSHIHADILFLIILLRCCQIARSGCLLHHMQELLSSFLNRTFRNGLCYYLQEVPAGNKDSTGGPWEFVGLLPLFDPPRHDSAETIRRALDLGVSVKMITGDQLAIGKETVRRLGMGTNMYPSSSLLGENKDGVGALPIDELIENADGFAGVFPEHKYEIVKRLQAKKHIVGMTGDGVNDAPALKIADIGIAVADATDAARSASDIVLTEPGPSIYAVSITIRIVMGFMLLAVFWKYDFPPFVVLIIAVLKERPGLLLLSAFIIAQLIATVISATSTWDFAGISKTGWRWTAVIWLYNIVTYKLLDPIKFAVRYAQSGRAWSLTAMTTQKDFGKEAREAAWAAEQRTLHGLQSMEAKSFSEKHTFRDINIMAEEARRRAEIASFGFFPSNFIFNAYSSRFHLRYCIQI</sequence>
<accession>A0ACC4CME5</accession>
<organism evidence="1 2">
    <name type="scientific">Populus alba</name>
    <name type="common">White poplar</name>
    <dbReference type="NCBI Taxonomy" id="43335"/>
    <lineage>
        <taxon>Eukaryota</taxon>
        <taxon>Viridiplantae</taxon>
        <taxon>Streptophyta</taxon>
        <taxon>Embryophyta</taxon>
        <taxon>Tracheophyta</taxon>
        <taxon>Spermatophyta</taxon>
        <taxon>Magnoliopsida</taxon>
        <taxon>eudicotyledons</taxon>
        <taxon>Gunneridae</taxon>
        <taxon>Pentapetalae</taxon>
        <taxon>rosids</taxon>
        <taxon>fabids</taxon>
        <taxon>Malpighiales</taxon>
        <taxon>Salicaceae</taxon>
        <taxon>Saliceae</taxon>
        <taxon>Populus</taxon>
    </lineage>
</organism>
<reference evidence="1 2" key="1">
    <citation type="journal article" date="2024" name="Plant Biotechnol. J.">
        <title>Genome and CRISPR/Cas9 system of a widespread forest tree (Populus alba) in the world.</title>
        <authorList>
            <person name="Liu Y.J."/>
            <person name="Jiang P.F."/>
            <person name="Han X.M."/>
            <person name="Li X.Y."/>
            <person name="Wang H.M."/>
            <person name="Wang Y.J."/>
            <person name="Wang X.X."/>
            <person name="Zeng Q.Y."/>
        </authorList>
    </citation>
    <scope>NUCLEOTIDE SEQUENCE [LARGE SCALE GENOMIC DNA]</scope>
    <source>
        <strain evidence="2">cv. PAL-ZL1</strain>
    </source>
</reference>
<name>A0ACC4CME5_POPAL</name>
<protein>
    <submittedName>
        <fullName evidence="1">Uncharacterized protein</fullName>
    </submittedName>
</protein>
<dbReference type="Proteomes" id="UP000309997">
    <property type="component" value="Unassembled WGS sequence"/>
</dbReference>
<evidence type="ECO:0000313" key="2">
    <source>
        <dbReference type="Proteomes" id="UP000309997"/>
    </source>
</evidence>
<dbReference type="EMBL" id="RCHU02000003">
    <property type="protein sequence ID" value="KAL3598671.1"/>
    <property type="molecule type" value="Genomic_DNA"/>
</dbReference>
<keyword evidence="2" id="KW-1185">Reference proteome</keyword>
<gene>
    <name evidence="1" type="ORF">D5086_006589</name>
</gene>